<dbReference type="Proteomes" id="UP001626550">
    <property type="component" value="Unassembled WGS sequence"/>
</dbReference>
<proteinExistence type="predicted"/>
<dbReference type="Gene3D" id="2.10.25.10">
    <property type="entry name" value="Laminin"/>
    <property type="match status" value="1"/>
</dbReference>
<dbReference type="PANTHER" id="PTHR24049:SF22">
    <property type="entry name" value="DROSOPHILA CRUMBS HOMOLOG"/>
    <property type="match status" value="1"/>
</dbReference>
<comment type="caution">
    <text evidence="9">The sequence shown here is derived from an EMBL/GenBank/DDBJ whole genome shotgun (WGS) entry which is preliminary data.</text>
</comment>
<evidence type="ECO:0000259" key="8">
    <source>
        <dbReference type="PROSITE" id="PS50026"/>
    </source>
</evidence>
<dbReference type="SMART" id="SM00051">
    <property type="entry name" value="DSL"/>
    <property type="match status" value="1"/>
</dbReference>
<keyword evidence="2 7" id="KW-0245">EGF-like domain</keyword>
<dbReference type="PANTHER" id="PTHR24049">
    <property type="entry name" value="CRUMBS FAMILY MEMBER"/>
    <property type="match status" value="1"/>
</dbReference>
<gene>
    <name evidence="9" type="ORF">Ciccas_003665</name>
</gene>
<name>A0ABD2QDR4_9PLAT</name>
<evidence type="ECO:0000313" key="10">
    <source>
        <dbReference type="Proteomes" id="UP001626550"/>
    </source>
</evidence>
<keyword evidence="10" id="KW-1185">Reference proteome</keyword>
<keyword evidence="1" id="KW-0217">Developmental protein</keyword>
<feature type="domain" description="EGF-like" evidence="8">
    <location>
        <begin position="174"/>
        <end position="213"/>
    </location>
</feature>
<evidence type="ECO:0000256" key="1">
    <source>
        <dbReference type="ARBA" id="ARBA00022473"/>
    </source>
</evidence>
<dbReference type="Pfam" id="PF01414">
    <property type="entry name" value="DSL"/>
    <property type="match status" value="1"/>
</dbReference>
<dbReference type="InterPro" id="IPR051022">
    <property type="entry name" value="Notch_Cell-Fate_Det"/>
</dbReference>
<evidence type="ECO:0000256" key="2">
    <source>
        <dbReference type="ARBA" id="ARBA00022536"/>
    </source>
</evidence>
<comment type="caution">
    <text evidence="7">Lacks conserved residue(s) required for the propagation of feature annotation.</text>
</comment>
<dbReference type="SUPFAM" id="SSF57196">
    <property type="entry name" value="EGF/Laminin"/>
    <property type="match status" value="1"/>
</dbReference>
<keyword evidence="4" id="KW-0677">Repeat</keyword>
<organism evidence="9 10">
    <name type="scientific">Cichlidogyrus casuarinus</name>
    <dbReference type="NCBI Taxonomy" id="1844966"/>
    <lineage>
        <taxon>Eukaryota</taxon>
        <taxon>Metazoa</taxon>
        <taxon>Spiralia</taxon>
        <taxon>Lophotrochozoa</taxon>
        <taxon>Platyhelminthes</taxon>
        <taxon>Monogenea</taxon>
        <taxon>Monopisthocotylea</taxon>
        <taxon>Dactylogyridea</taxon>
        <taxon>Ancyrocephalidae</taxon>
        <taxon>Cichlidogyrus</taxon>
    </lineage>
</organism>
<accession>A0ABD2QDR4</accession>
<dbReference type="InterPro" id="IPR001774">
    <property type="entry name" value="DSL"/>
</dbReference>
<keyword evidence="3" id="KW-0732">Signal</keyword>
<dbReference type="EMBL" id="JBJKFK010000345">
    <property type="protein sequence ID" value="KAL3317684.1"/>
    <property type="molecule type" value="Genomic_DNA"/>
</dbReference>
<dbReference type="AlphaFoldDB" id="A0ABD2QDR4"/>
<evidence type="ECO:0000256" key="7">
    <source>
        <dbReference type="PROSITE-ProRule" id="PRU00076"/>
    </source>
</evidence>
<dbReference type="PROSITE" id="PS00022">
    <property type="entry name" value="EGF_1"/>
    <property type="match status" value="1"/>
</dbReference>
<evidence type="ECO:0000256" key="4">
    <source>
        <dbReference type="ARBA" id="ARBA00022737"/>
    </source>
</evidence>
<evidence type="ECO:0000256" key="5">
    <source>
        <dbReference type="ARBA" id="ARBA00022782"/>
    </source>
</evidence>
<dbReference type="PROSITE" id="PS50026">
    <property type="entry name" value="EGF_3"/>
    <property type="match status" value="1"/>
</dbReference>
<dbReference type="SMART" id="SM00181">
    <property type="entry name" value="EGF"/>
    <property type="match status" value="2"/>
</dbReference>
<dbReference type="Pfam" id="PF00008">
    <property type="entry name" value="EGF"/>
    <property type="match status" value="1"/>
</dbReference>
<sequence length="242" mass="27178">YECDVGSYETKAHTDKTDTIFGSFEMNVPASYRGFQLRFNAEVFDHDVYDSHDSIGRFRSSKMHVFKPDEATAVTMDREPSKNEAAELSLHVKMVCEDGYYDTSCAKKCIAKIGFYTCDENGNRICVPEKLPPDCQLDDPCLKEPCAEGATCEKLTDGSRKCICDATDESKCYKHIPCEPNPCLNGAKCSQSPTNKFDDVCLCTENYAGRRCDSPRDACAEEAFRLMIKHNDTINQKCRLSV</sequence>
<evidence type="ECO:0000256" key="3">
    <source>
        <dbReference type="ARBA" id="ARBA00022729"/>
    </source>
</evidence>
<reference evidence="9 10" key="1">
    <citation type="submission" date="2024-11" db="EMBL/GenBank/DDBJ databases">
        <title>Adaptive evolution of stress response genes in parasites aligns with host niche diversity.</title>
        <authorList>
            <person name="Hahn C."/>
            <person name="Resl P."/>
        </authorList>
    </citation>
    <scope>NUCLEOTIDE SEQUENCE [LARGE SCALE GENOMIC DNA]</scope>
    <source>
        <strain evidence="9">EGGRZ-B1_66</strain>
        <tissue evidence="9">Body</tissue>
    </source>
</reference>
<feature type="non-terminal residue" evidence="9">
    <location>
        <position position="1"/>
    </location>
</feature>
<keyword evidence="6 7" id="KW-1015">Disulfide bond</keyword>
<dbReference type="GO" id="GO:0030154">
    <property type="term" value="P:cell differentiation"/>
    <property type="evidence" value="ECO:0007669"/>
    <property type="project" value="UniProtKB-KW"/>
</dbReference>
<keyword evidence="5" id="KW-0221">Differentiation</keyword>
<dbReference type="InterPro" id="IPR000742">
    <property type="entry name" value="EGF"/>
</dbReference>
<dbReference type="Gene3D" id="2.10.25.140">
    <property type="match status" value="1"/>
</dbReference>
<evidence type="ECO:0000256" key="6">
    <source>
        <dbReference type="ARBA" id="ARBA00023157"/>
    </source>
</evidence>
<feature type="disulfide bond" evidence="7">
    <location>
        <begin position="203"/>
        <end position="212"/>
    </location>
</feature>
<evidence type="ECO:0000313" key="9">
    <source>
        <dbReference type="EMBL" id="KAL3317684.1"/>
    </source>
</evidence>
<protein>
    <recommendedName>
        <fullName evidence="8">EGF-like domain-containing protein</fullName>
    </recommendedName>
</protein>